<feature type="transmembrane region" description="Helical" evidence="8">
    <location>
        <begin position="32"/>
        <end position="50"/>
    </location>
</feature>
<evidence type="ECO:0000256" key="2">
    <source>
        <dbReference type="ARBA" id="ARBA00004141"/>
    </source>
</evidence>
<dbReference type="InterPro" id="IPR006370">
    <property type="entry name" value="HB_polyprenyltransferase-like"/>
</dbReference>
<dbReference type="AlphaFoldDB" id="A0AAF0EPN4"/>
<dbReference type="Gene3D" id="1.20.120.1780">
    <property type="entry name" value="UbiA prenyltransferase"/>
    <property type="match status" value="1"/>
</dbReference>
<evidence type="ECO:0000256" key="8">
    <source>
        <dbReference type="HAMAP-Rule" id="MF_03189"/>
    </source>
</evidence>
<keyword evidence="8" id="KW-0831">Ubiquinone biosynthesis</keyword>
<protein>
    <recommendedName>
        <fullName evidence="8">4-hydroxybenzoate polyprenyltransferase, mitochondrial</fullName>
        <shortName evidence="8">4-HB polyprenyltransferase</shortName>
        <ecNumber evidence="8">2.5.1.39</ecNumber>
    </recommendedName>
    <alternativeName>
        <fullName evidence="8">Para-hydroxybenzoate--polyprenyltransferase</fullName>
        <shortName evidence="8">PHB:PPT</shortName>
        <shortName evidence="8">PHB:polyprenyltransferase</shortName>
    </alternativeName>
</protein>
<dbReference type="InterPro" id="IPR000537">
    <property type="entry name" value="UbiA_prenyltransferase"/>
</dbReference>
<gene>
    <name evidence="9" type="primary">COQ2</name>
    <name evidence="9" type="ORF">MCUN1_001118</name>
</gene>
<keyword evidence="8" id="KW-0496">Mitochondrion</keyword>
<proteinExistence type="inferred from homology"/>
<evidence type="ECO:0000256" key="3">
    <source>
        <dbReference type="ARBA" id="ARBA00005985"/>
    </source>
</evidence>
<comment type="similarity">
    <text evidence="3 8">Belongs to the UbiA prenyltransferase family.</text>
</comment>
<dbReference type="PANTHER" id="PTHR11048">
    <property type="entry name" value="PRENYLTRANSFERASES"/>
    <property type="match status" value="1"/>
</dbReference>
<evidence type="ECO:0000256" key="1">
    <source>
        <dbReference type="ARBA" id="ARBA00001946"/>
    </source>
</evidence>
<comment type="cofactor">
    <cofactor evidence="1 8">
        <name>Mg(2+)</name>
        <dbReference type="ChEBI" id="CHEBI:18420"/>
    </cofactor>
</comment>
<evidence type="ECO:0000313" key="10">
    <source>
        <dbReference type="Proteomes" id="UP001219933"/>
    </source>
</evidence>
<feature type="transmembrane region" description="Helical" evidence="8">
    <location>
        <begin position="312"/>
        <end position="331"/>
    </location>
</feature>
<dbReference type="Pfam" id="PF01040">
    <property type="entry name" value="UbiA"/>
    <property type="match status" value="1"/>
</dbReference>
<keyword evidence="7 8" id="KW-0472">Membrane</keyword>
<dbReference type="CDD" id="cd13959">
    <property type="entry name" value="PT_UbiA_COQ2"/>
    <property type="match status" value="1"/>
</dbReference>
<evidence type="ECO:0000313" key="9">
    <source>
        <dbReference type="EMBL" id="WFD34281.1"/>
    </source>
</evidence>
<dbReference type="FunFam" id="1.10.357.140:FF:000003">
    <property type="entry name" value="4-hydroxybenzoate polyprenyltransferase, mitochondrial"/>
    <property type="match status" value="1"/>
</dbReference>
<sequence length="346" mass="37673">MLKANGAPKPSTGLTLRPYLELARMDKPIGSWLLYMPCTWSITLASQHIGAPPSVLLTNLALFGVGSVIMRGAGCTINDMWDAPLDAKVDRTRTRPLAAGTVTYAQATGFLALQLAAGLGVLMNLNWYSIVLGACSLGPVAIYPFMKRVTYFPQVVLGLTFTWGTMLGWSAVAGSCYWPAVLPIYAGTAIWTVAYDTIYAHQDKNDDRFAGVKSTALFFGDKGTKPAISAMTAVWMPLLAYGVNNSSPIFASFSMLDGSTQSLLNWLEATLATGHPFFAVSWLVAAAHLMWQIRTVDLNNRADLWSKFTSTRTVGIIIFLGLLGDYLYQYANDTLPKDKEIDNQKA</sequence>
<dbReference type="InterPro" id="IPR030470">
    <property type="entry name" value="UbiA_prenylTrfase_CS"/>
</dbReference>
<dbReference type="GO" id="GO:0008412">
    <property type="term" value="F:4-hydroxybenzoate polyprenyltransferase activity"/>
    <property type="evidence" value="ECO:0007669"/>
    <property type="project" value="UniProtKB-EC"/>
</dbReference>
<comment type="catalytic activity">
    <reaction evidence="8">
        <text>an all-trans-polyprenyl diphosphate + 4-hydroxybenzoate = a 4-hydroxy-3-(all-trans-polyprenyl)benzoate + diphosphate</text>
        <dbReference type="Rhea" id="RHEA:44504"/>
        <dbReference type="Rhea" id="RHEA-COMP:9514"/>
        <dbReference type="Rhea" id="RHEA-COMP:9564"/>
        <dbReference type="ChEBI" id="CHEBI:17879"/>
        <dbReference type="ChEBI" id="CHEBI:33019"/>
        <dbReference type="ChEBI" id="CHEBI:58914"/>
        <dbReference type="ChEBI" id="CHEBI:78396"/>
        <dbReference type="EC" id="2.5.1.39"/>
    </reaction>
</comment>
<dbReference type="PROSITE" id="PS00943">
    <property type="entry name" value="UBIA"/>
    <property type="match status" value="1"/>
</dbReference>
<feature type="transmembrane region" description="Helical" evidence="8">
    <location>
        <begin position="152"/>
        <end position="171"/>
    </location>
</feature>
<dbReference type="Proteomes" id="UP001219933">
    <property type="component" value="Chromosome 2"/>
</dbReference>
<feature type="transmembrane region" description="Helical" evidence="8">
    <location>
        <begin position="263"/>
        <end position="291"/>
    </location>
</feature>
<evidence type="ECO:0000256" key="5">
    <source>
        <dbReference type="ARBA" id="ARBA00022692"/>
    </source>
</evidence>
<comment type="subcellular location">
    <subcellularLocation>
        <location evidence="2">Membrane</location>
        <topology evidence="2">Multi-pass membrane protein</topology>
    </subcellularLocation>
    <subcellularLocation>
        <location evidence="8">Mitochondrion inner membrane</location>
        <topology evidence="8">Multi-pass membrane protein</topology>
        <orientation evidence="8">Matrix side</orientation>
    </subcellularLocation>
</comment>
<dbReference type="GO" id="GO:0005743">
    <property type="term" value="C:mitochondrial inner membrane"/>
    <property type="evidence" value="ECO:0007669"/>
    <property type="project" value="UniProtKB-SubCell"/>
</dbReference>
<dbReference type="InterPro" id="IPR039653">
    <property type="entry name" value="Prenyltransferase"/>
</dbReference>
<dbReference type="EMBL" id="CP119878">
    <property type="protein sequence ID" value="WFD34281.1"/>
    <property type="molecule type" value="Genomic_DNA"/>
</dbReference>
<reference evidence="9" key="1">
    <citation type="submission" date="2023-03" db="EMBL/GenBank/DDBJ databases">
        <title>Mating type loci evolution in Malassezia.</title>
        <authorList>
            <person name="Coelho M.A."/>
        </authorList>
    </citation>
    <scope>NUCLEOTIDE SEQUENCE</scope>
    <source>
        <strain evidence="9">CBS 11721</strain>
    </source>
</reference>
<comment type="pathway">
    <text evidence="8">Cofactor biosynthesis; ubiquinone biosynthesis.</text>
</comment>
<organism evidence="9 10">
    <name type="scientific">Malassezia cuniculi</name>
    <dbReference type="NCBI Taxonomy" id="948313"/>
    <lineage>
        <taxon>Eukaryota</taxon>
        <taxon>Fungi</taxon>
        <taxon>Dikarya</taxon>
        <taxon>Basidiomycota</taxon>
        <taxon>Ustilaginomycotina</taxon>
        <taxon>Malasseziomycetes</taxon>
        <taxon>Malasseziales</taxon>
        <taxon>Malasseziaceae</taxon>
        <taxon>Malassezia</taxon>
    </lineage>
</organism>
<feature type="transmembrane region" description="Helical" evidence="8">
    <location>
        <begin position="56"/>
        <end position="77"/>
    </location>
</feature>
<dbReference type="EC" id="2.5.1.39" evidence="8"/>
<dbReference type="PANTHER" id="PTHR11048:SF28">
    <property type="entry name" value="4-HYDROXYBENZOATE POLYPRENYLTRANSFERASE, MITOCHONDRIAL"/>
    <property type="match status" value="1"/>
</dbReference>
<feature type="transmembrane region" description="Helical" evidence="8">
    <location>
        <begin position="125"/>
        <end position="145"/>
    </location>
</feature>
<keyword evidence="5 8" id="KW-0812">Transmembrane</keyword>
<keyword evidence="10" id="KW-1185">Reference proteome</keyword>
<accession>A0AAF0EPN4</accession>
<dbReference type="NCBIfam" id="TIGR01474">
    <property type="entry name" value="ubiA_proteo"/>
    <property type="match status" value="1"/>
</dbReference>
<keyword evidence="8" id="KW-0999">Mitochondrion inner membrane</keyword>
<keyword evidence="8" id="KW-0414">Isoprene biosynthesis</keyword>
<dbReference type="HAMAP" id="MF_01635">
    <property type="entry name" value="UbiA"/>
    <property type="match status" value="1"/>
</dbReference>
<name>A0AAF0EPN4_9BASI</name>
<evidence type="ECO:0000256" key="7">
    <source>
        <dbReference type="ARBA" id="ARBA00023136"/>
    </source>
</evidence>
<dbReference type="InterPro" id="IPR044878">
    <property type="entry name" value="UbiA_sf"/>
</dbReference>
<evidence type="ECO:0000256" key="6">
    <source>
        <dbReference type="ARBA" id="ARBA00022989"/>
    </source>
</evidence>
<keyword evidence="4 8" id="KW-0808">Transferase</keyword>
<dbReference type="Gene3D" id="1.10.357.140">
    <property type="entry name" value="UbiA prenyltransferase"/>
    <property type="match status" value="1"/>
</dbReference>
<evidence type="ECO:0000256" key="4">
    <source>
        <dbReference type="ARBA" id="ARBA00022679"/>
    </source>
</evidence>
<keyword evidence="6 8" id="KW-1133">Transmembrane helix</keyword>
<comment type="function">
    <text evidence="8">Catalyzes the prenylation of para-hydroxybenzoate (PHB) with an all-trans polyprenyl group. Mediates the second step in the final reaction sequence of coenzyme Q (CoQ) biosynthesis, which is the condensation of the polyisoprenoid side chain with PHB, generating the first membrane-bound Q intermediate.</text>
</comment>
<feature type="transmembrane region" description="Helical" evidence="8">
    <location>
        <begin position="97"/>
        <end position="119"/>
    </location>
</feature>
<feature type="transmembrane region" description="Helical" evidence="8">
    <location>
        <begin position="177"/>
        <end position="198"/>
    </location>
</feature>
<dbReference type="GO" id="GO:0006744">
    <property type="term" value="P:ubiquinone biosynthetic process"/>
    <property type="evidence" value="ECO:0007669"/>
    <property type="project" value="UniProtKB-UniRule"/>
</dbReference>
<dbReference type="GO" id="GO:0008299">
    <property type="term" value="P:isoprenoid biosynthetic process"/>
    <property type="evidence" value="ECO:0007669"/>
    <property type="project" value="UniProtKB-UniRule"/>
</dbReference>